<organism evidence="1">
    <name type="scientific">Ustanciosporium gigantosporum</name>
    <dbReference type="NCBI Taxonomy" id="1134041"/>
    <lineage>
        <taxon>Eukaryota</taxon>
        <taxon>Fungi</taxon>
        <taxon>Dikarya</taxon>
        <taxon>Basidiomycota</taxon>
        <taxon>Ustilaginomycotina</taxon>
        <taxon>Ustilaginomycetes</taxon>
        <taxon>Ustilaginales</taxon>
        <taxon>Cintractiaceae</taxon>
        <taxon>Ustanciosporium</taxon>
    </lineage>
</organism>
<reference evidence="1" key="1">
    <citation type="journal article" date="2011" name="PLoS Genet.">
        <title>Interspecific sex in grass smuts and the genetic diversity of their pheromone-receptor system.</title>
        <authorList>
            <person name="Kellner R."/>
            <person name="Vollmeister E."/>
            <person name="Feldbrugge M."/>
            <person name="Begerow D."/>
        </authorList>
    </citation>
    <scope>NUCLEOTIDE SEQUENCE</scope>
</reference>
<evidence type="ECO:0000313" key="1">
    <source>
        <dbReference type="EMBL" id="AEY62517.1"/>
    </source>
</evidence>
<proteinExistence type="predicted"/>
<protein>
    <submittedName>
        <fullName evidence="1">Rga2 protein</fullName>
    </submittedName>
</protein>
<sequence length="162" mass="19141">MKSKQLSPIRVFPMTRENRRPPAIRHVPRWTDQITSVHVPSSSSYESLGVRKMHILRSLGSFDRVSKNWRDPRLPRICHDRQICRNRISPYTYETYDNRFGRFQHLAWKTGDRNVQGLWDLLADTKYGRKVVEHSIATLCTEAFSQVINCRATPRSSRRRVF</sequence>
<accession>H2CZ45</accession>
<dbReference type="AlphaFoldDB" id="H2CZ45"/>
<dbReference type="EMBL" id="JN367444">
    <property type="protein sequence ID" value="AEY62517.1"/>
    <property type="molecule type" value="Genomic_DNA"/>
</dbReference>
<name>H2CZ45_9BASI</name>
<gene>
    <name evidence="1" type="primary">rga2</name>
</gene>